<gene>
    <name evidence="2" type="ORF">HMF8227_02214</name>
</gene>
<dbReference type="Proteomes" id="UP000245728">
    <property type="component" value="Chromosome"/>
</dbReference>
<dbReference type="AlphaFoldDB" id="A0A2S2E6R6"/>
<keyword evidence="1" id="KW-0812">Transmembrane</keyword>
<organism evidence="2 3">
    <name type="scientific">Saliniradius amylolyticus</name>
    <dbReference type="NCBI Taxonomy" id="2183582"/>
    <lineage>
        <taxon>Bacteria</taxon>
        <taxon>Pseudomonadati</taxon>
        <taxon>Pseudomonadota</taxon>
        <taxon>Gammaproteobacteria</taxon>
        <taxon>Alteromonadales</taxon>
        <taxon>Alteromonadaceae</taxon>
        <taxon>Saliniradius</taxon>
    </lineage>
</organism>
<accession>A0A2S2E6R6</accession>
<evidence type="ECO:0000313" key="2">
    <source>
        <dbReference type="EMBL" id="AWL12667.1"/>
    </source>
</evidence>
<dbReference type="KEGG" id="salh:HMF8227_02214"/>
<evidence type="ECO:0000313" key="3">
    <source>
        <dbReference type="Proteomes" id="UP000245728"/>
    </source>
</evidence>
<protein>
    <recommendedName>
        <fullName evidence="4">Type IV pilus assembly protein PilW</fullName>
    </recommendedName>
</protein>
<dbReference type="OrthoDB" id="5296662at2"/>
<evidence type="ECO:0008006" key="4">
    <source>
        <dbReference type="Google" id="ProtNLM"/>
    </source>
</evidence>
<feature type="transmembrane region" description="Helical" evidence="1">
    <location>
        <begin position="12"/>
        <end position="38"/>
    </location>
</feature>
<proteinExistence type="predicted"/>
<dbReference type="EMBL" id="CP029347">
    <property type="protein sequence ID" value="AWL12667.1"/>
    <property type="molecule type" value="Genomic_DNA"/>
</dbReference>
<dbReference type="RefSeq" id="WP_109340219.1">
    <property type="nucleotide sequence ID" value="NZ_CP029347.1"/>
</dbReference>
<keyword evidence="3" id="KW-1185">Reference proteome</keyword>
<dbReference type="InterPro" id="IPR016419">
    <property type="entry name" value="Prepilin_Pept-dep_B_prd"/>
</dbReference>
<sequence>MRLVRRYERGASLVELLIALALGLASLSILASLVGFGIGSNAKLMQQSHLSEELISAMSYMAGDIRRAGFNGTTLEMVTDPATSPSSFANSISIGAYAGEAADSCIEYAYDADADGTLDNTTPNENYGFRLRDGAIEVRQGGALCTDEGWQDLTDASRVTVTALNFAEQTLVSGGVTSREITITMVGVLPSDTDISRRYQEIVLVRSYD</sequence>
<name>A0A2S2E6R6_9ALTE</name>
<reference evidence="2 3" key="1">
    <citation type="submission" date="2018-05" db="EMBL/GenBank/DDBJ databases">
        <title>Salinimonas sp. HMF8227 Genome sequencing and assembly.</title>
        <authorList>
            <person name="Kang H."/>
            <person name="Kang J."/>
            <person name="Cha I."/>
            <person name="Kim H."/>
            <person name="Joh K."/>
        </authorList>
    </citation>
    <scope>NUCLEOTIDE SEQUENCE [LARGE SCALE GENOMIC DNA]</scope>
    <source>
        <strain evidence="2 3">HMF8227</strain>
    </source>
</reference>
<keyword evidence="1" id="KW-0472">Membrane</keyword>
<evidence type="ECO:0000256" key="1">
    <source>
        <dbReference type="SAM" id="Phobius"/>
    </source>
</evidence>
<keyword evidence="1" id="KW-1133">Transmembrane helix</keyword>
<dbReference type="PIRSF" id="PIRSF004525">
    <property type="entry name" value="Pilin_peptidase-dep_B_prd"/>
    <property type="match status" value="1"/>
</dbReference>